<dbReference type="KEGG" id="ptaw:DW352_11030"/>
<proteinExistence type="predicted"/>
<gene>
    <name evidence="1" type="ORF">DW352_11030</name>
</gene>
<reference evidence="1 2" key="1">
    <citation type="submission" date="2018-07" db="EMBL/GenBank/DDBJ databases">
        <authorList>
            <person name="Quirk P.G."/>
            <person name="Krulwich T.A."/>
        </authorList>
    </citation>
    <scope>NUCLEOTIDE SEQUENCE [LARGE SCALE GENOMIC DNA]</scope>
    <source>
        <strain evidence="1 2">CC-BB4</strain>
    </source>
</reference>
<organism evidence="1 2">
    <name type="scientific">Pseudolabrys taiwanensis</name>
    <dbReference type="NCBI Taxonomy" id="331696"/>
    <lineage>
        <taxon>Bacteria</taxon>
        <taxon>Pseudomonadati</taxon>
        <taxon>Pseudomonadota</taxon>
        <taxon>Alphaproteobacteria</taxon>
        <taxon>Hyphomicrobiales</taxon>
        <taxon>Xanthobacteraceae</taxon>
        <taxon>Pseudolabrys</taxon>
    </lineage>
</organism>
<sequence>MILSRKGGEWTRLALPGVAGYISPMTKLLRDVLERVTQWPDERQDEAAHMLLELEAQRTSRLRLTPEQVAEVARISHGLRDGTEKFASDEEMDAFWKSCGL</sequence>
<accession>A0A345ZVQ0</accession>
<dbReference type="OrthoDB" id="8139441at2"/>
<dbReference type="EMBL" id="CP031417">
    <property type="protein sequence ID" value="AXK80997.1"/>
    <property type="molecule type" value="Genomic_DNA"/>
</dbReference>
<keyword evidence="2" id="KW-1185">Reference proteome</keyword>
<evidence type="ECO:0000313" key="2">
    <source>
        <dbReference type="Proteomes" id="UP000254889"/>
    </source>
</evidence>
<dbReference type="AlphaFoldDB" id="A0A345ZVQ0"/>
<protein>
    <submittedName>
        <fullName evidence="1">Uncharacterized protein</fullName>
    </submittedName>
</protein>
<dbReference type="Proteomes" id="UP000254889">
    <property type="component" value="Chromosome"/>
</dbReference>
<evidence type="ECO:0000313" key="1">
    <source>
        <dbReference type="EMBL" id="AXK80997.1"/>
    </source>
</evidence>
<name>A0A345ZVQ0_9HYPH</name>